<feature type="coiled-coil region" evidence="1">
    <location>
        <begin position="34"/>
        <end position="89"/>
    </location>
</feature>
<dbReference type="PANTHER" id="PTHR48248">
    <property type="entry name" value="UVR DOMAIN-CONTAINING PROTEIN"/>
    <property type="match status" value="1"/>
</dbReference>
<dbReference type="OrthoDB" id="993548at2759"/>
<dbReference type="Proteomes" id="UP000504621">
    <property type="component" value="Unplaced"/>
</dbReference>
<organism evidence="2 3">
    <name type="scientific">Herrania umbratica</name>
    <dbReference type="NCBI Taxonomy" id="108875"/>
    <lineage>
        <taxon>Eukaryota</taxon>
        <taxon>Viridiplantae</taxon>
        <taxon>Streptophyta</taxon>
        <taxon>Embryophyta</taxon>
        <taxon>Tracheophyta</taxon>
        <taxon>Spermatophyta</taxon>
        <taxon>Magnoliopsida</taxon>
        <taxon>eudicotyledons</taxon>
        <taxon>Gunneridae</taxon>
        <taxon>Pentapetalae</taxon>
        <taxon>rosids</taxon>
        <taxon>malvids</taxon>
        <taxon>Malvales</taxon>
        <taxon>Malvaceae</taxon>
        <taxon>Byttnerioideae</taxon>
        <taxon>Herrania</taxon>
    </lineage>
</organism>
<evidence type="ECO:0000256" key="1">
    <source>
        <dbReference type="SAM" id="Coils"/>
    </source>
</evidence>
<dbReference type="PANTHER" id="PTHR48248:SF1">
    <property type="match status" value="1"/>
</dbReference>
<evidence type="ECO:0000313" key="3">
    <source>
        <dbReference type="RefSeq" id="XP_021286937.1"/>
    </source>
</evidence>
<dbReference type="RefSeq" id="XP_021286937.1">
    <property type="nucleotide sequence ID" value="XM_021431262.1"/>
</dbReference>
<dbReference type="AlphaFoldDB" id="A0A6J1AIA1"/>
<gene>
    <name evidence="3" type="primary">LOC110418517</name>
</gene>
<keyword evidence="2" id="KW-1185">Reference proteome</keyword>
<sequence>MASFSVRDRLHKHHNISIAKKRLKLQTKTRKNGMKATQERFKRLKTEMEEIREEQKGIRDGQRQVREKFEAIESECEQLKKETKFIIQQSARTQIKLVLMFRILKAREESDSATAANLTQLLGHIVEREKEERQSTG</sequence>
<keyword evidence="1" id="KW-0175">Coiled coil</keyword>
<protein>
    <submittedName>
        <fullName evidence="3">Uncharacterized protein LOC110418517</fullName>
    </submittedName>
</protein>
<proteinExistence type="predicted"/>
<name>A0A6J1AIA1_9ROSI</name>
<evidence type="ECO:0000313" key="2">
    <source>
        <dbReference type="Proteomes" id="UP000504621"/>
    </source>
</evidence>
<reference evidence="3" key="1">
    <citation type="submission" date="2025-08" db="UniProtKB">
        <authorList>
            <consortium name="RefSeq"/>
        </authorList>
    </citation>
    <scope>IDENTIFICATION</scope>
    <source>
        <tissue evidence="3">Leaf</tissue>
    </source>
</reference>
<dbReference type="GeneID" id="110418517"/>
<accession>A0A6J1AIA1</accession>